<evidence type="ECO:0000313" key="3">
    <source>
        <dbReference type="Proteomes" id="UP000293360"/>
    </source>
</evidence>
<sequence>MKQPNDLSQVDFDVADLEATKGTGLIENKGKGLVMLSRPEAPEKDLQSVLSLSKAWDCTVLLGRGRCLPRAARPRPPEAQRAVLRLLPSAGVHEVILIATSHRVGTFDDTSKSRMQPALHYEKLDRGQRRTGVAQLPEPPEVPRAPRRSTTTSSTILFCVTPSVAVNYTHLKQSLKIQGKFDKYLKDIREGISDEQMARDDGAR</sequence>
<name>A0A4Q4SSU9_9PEZI</name>
<gene>
    <name evidence="2" type="ORF">DL764_010406</name>
</gene>
<dbReference type="AlphaFoldDB" id="A0A4Q4SSU9"/>
<evidence type="ECO:0000256" key="1">
    <source>
        <dbReference type="SAM" id="MobiDB-lite"/>
    </source>
</evidence>
<reference evidence="2 3" key="1">
    <citation type="submission" date="2018-06" db="EMBL/GenBank/DDBJ databases">
        <title>Complete Genomes of Monosporascus.</title>
        <authorList>
            <person name="Robinson A.J."/>
            <person name="Natvig D.O."/>
        </authorList>
    </citation>
    <scope>NUCLEOTIDE SEQUENCE [LARGE SCALE GENOMIC DNA]</scope>
    <source>
        <strain evidence="2 3">CBS 110550</strain>
    </source>
</reference>
<comment type="caution">
    <text evidence="2">The sequence shown here is derived from an EMBL/GenBank/DDBJ whole genome shotgun (WGS) entry which is preliminary data.</text>
</comment>
<protein>
    <submittedName>
        <fullName evidence="2">Uncharacterized protein</fullName>
    </submittedName>
</protein>
<dbReference type="Proteomes" id="UP000293360">
    <property type="component" value="Unassembled WGS sequence"/>
</dbReference>
<feature type="region of interest" description="Disordered" evidence="1">
    <location>
        <begin position="125"/>
        <end position="151"/>
    </location>
</feature>
<proteinExistence type="predicted"/>
<accession>A0A4Q4SSU9</accession>
<keyword evidence="3" id="KW-1185">Reference proteome</keyword>
<dbReference type="OrthoDB" id="10042665at2759"/>
<evidence type="ECO:0000313" key="2">
    <source>
        <dbReference type="EMBL" id="RYO75523.1"/>
    </source>
</evidence>
<organism evidence="2 3">
    <name type="scientific">Monosporascus ibericus</name>
    <dbReference type="NCBI Taxonomy" id="155417"/>
    <lineage>
        <taxon>Eukaryota</taxon>
        <taxon>Fungi</taxon>
        <taxon>Dikarya</taxon>
        <taxon>Ascomycota</taxon>
        <taxon>Pezizomycotina</taxon>
        <taxon>Sordariomycetes</taxon>
        <taxon>Xylariomycetidae</taxon>
        <taxon>Xylariales</taxon>
        <taxon>Xylariales incertae sedis</taxon>
        <taxon>Monosporascus</taxon>
    </lineage>
</organism>
<dbReference type="STRING" id="155417.A0A4Q4SSU9"/>
<dbReference type="EMBL" id="QJNU01001563">
    <property type="protein sequence ID" value="RYO75523.1"/>
    <property type="molecule type" value="Genomic_DNA"/>
</dbReference>